<evidence type="ECO:0000256" key="4">
    <source>
        <dbReference type="ARBA" id="ARBA00023163"/>
    </source>
</evidence>
<reference evidence="6" key="1">
    <citation type="submission" date="2022-11" db="EMBL/GenBank/DDBJ databases">
        <title>Biodiversity and phylogenetic relationships of bacteria.</title>
        <authorList>
            <person name="Machado R.A.R."/>
            <person name="Bhat A."/>
            <person name="Loulou A."/>
            <person name="Kallel S."/>
        </authorList>
    </citation>
    <scope>NUCLEOTIDE SEQUENCE</scope>
    <source>
        <strain evidence="6">DSM 16503</strain>
    </source>
</reference>
<feature type="domain" description="HTH lysR-type" evidence="5">
    <location>
        <begin position="1"/>
        <end position="58"/>
    </location>
</feature>
<comment type="similarity">
    <text evidence="1">Belongs to the LysR transcriptional regulatory family.</text>
</comment>
<dbReference type="CDD" id="cd08414">
    <property type="entry name" value="PBP2_LTTR_aromatics_like"/>
    <property type="match status" value="1"/>
</dbReference>
<evidence type="ECO:0000313" key="6">
    <source>
        <dbReference type="EMBL" id="MCX5566049.1"/>
    </source>
</evidence>
<evidence type="ECO:0000313" key="7">
    <source>
        <dbReference type="Proteomes" id="UP001208074"/>
    </source>
</evidence>
<dbReference type="InterPro" id="IPR005119">
    <property type="entry name" value="LysR_subst-bd"/>
</dbReference>
<dbReference type="Gene3D" id="3.40.190.10">
    <property type="entry name" value="Periplasmic binding protein-like II"/>
    <property type="match status" value="2"/>
</dbReference>
<evidence type="ECO:0000259" key="5">
    <source>
        <dbReference type="PROSITE" id="PS50931"/>
    </source>
</evidence>
<keyword evidence="3" id="KW-0238">DNA-binding</keyword>
<dbReference type="PROSITE" id="PS50931">
    <property type="entry name" value="HTH_LYSR"/>
    <property type="match status" value="1"/>
</dbReference>
<dbReference type="SUPFAM" id="SSF46785">
    <property type="entry name" value="Winged helix' DNA-binding domain"/>
    <property type="match status" value="1"/>
</dbReference>
<dbReference type="EMBL" id="JAPKNB010000008">
    <property type="protein sequence ID" value="MCX5566049.1"/>
    <property type="molecule type" value="Genomic_DNA"/>
</dbReference>
<keyword evidence="2" id="KW-0805">Transcription regulation</keyword>
<comment type="caution">
    <text evidence="6">The sequence shown here is derived from an EMBL/GenBank/DDBJ whole genome shotgun (WGS) entry which is preliminary data.</text>
</comment>
<name>A0AAW5W146_9BURK</name>
<dbReference type="PRINTS" id="PR00039">
    <property type="entry name" value="HTHLYSR"/>
</dbReference>
<dbReference type="InterPro" id="IPR036390">
    <property type="entry name" value="WH_DNA-bd_sf"/>
</dbReference>
<protein>
    <submittedName>
        <fullName evidence="6">LysR family transcriptional regulator</fullName>
    </submittedName>
</protein>
<dbReference type="RefSeq" id="WP_026484209.1">
    <property type="nucleotide sequence ID" value="NZ_JAPKNB010000008.1"/>
</dbReference>
<keyword evidence="4" id="KW-0804">Transcription</keyword>
<evidence type="ECO:0000256" key="1">
    <source>
        <dbReference type="ARBA" id="ARBA00009437"/>
    </source>
</evidence>
<dbReference type="Gene3D" id="1.10.10.10">
    <property type="entry name" value="Winged helix-like DNA-binding domain superfamily/Winged helix DNA-binding domain"/>
    <property type="match status" value="1"/>
</dbReference>
<dbReference type="InterPro" id="IPR036388">
    <property type="entry name" value="WH-like_DNA-bd_sf"/>
</dbReference>
<dbReference type="FunFam" id="1.10.10.10:FF:000001">
    <property type="entry name" value="LysR family transcriptional regulator"/>
    <property type="match status" value="1"/>
</dbReference>
<dbReference type="GO" id="GO:0032993">
    <property type="term" value="C:protein-DNA complex"/>
    <property type="evidence" value="ECO:0007669"/>
    <property type="project" value="TreeGrafter"/>
</dbReference>
<dbReference type="SUPFAM" id="SSF53850">
    <property type="entry name" value="Periplasmic binding protein-like II"/>
    <property type="match status" value="1"/>
</dbReference>
<dbReference type="Proteomes" id="UP001208074">
    <property type="component" value="Unassembled WGS sequence"/>
</dbReference>
<sequence>MRIKYLQCFLVLAQEQHFRRAAERLNIQQPLMSLAIKRLENDWGVQLFKRTQRSTQITEVAKRLIPDVQRVLNTYAEVQRNASQATQAIQQRIRLGLSGMTVGLAHPMLDALLKHVREELSDIDLYVAEYEHGTLIRSLRDGTLDVGIAVGHLRHEDLVIQKLWYDPMWAVVPVAHPLAGSSTISQDDLKQCSLIVCHPDNDDGGSEQLRVAIAEKIIEPTIAQYASSVQGMLALVAAGFGISFIAESQIARNPRDGVRFLPIAECQSSFQVSAIYRSGGLRPEDRQFFEAVRQFLELQA</sequence>
<dbReference type="GO" id="GO:0003700">
    <property type="term" value="F:DNA-binding transcription factor activity"/>
    <property type="evidence" value="ECO:0007669"/>
    <property type="project" value="InterPro"/>
</dbReference>
<accession>A0AAW5W146</accession>
<evidence type="ECO:0000256" key="2">
    <source>
        <dbReference type="ARBA" id="ARBA00023015"/>
    </source>
</evidence>
<organism evidence="6 7">
    <name type="scientific">Alcaligenes phenolicus</name>
    <dbReference type="NCBI Taxonomy" id="232846"/>
    <lineage>
        <taxon>Bacteria</taxon>
        <taxon>Pseudomonadati</taxon>
        <taxon>Pseudomonadota</taxon>
        <taxon>Betaproteobacteria</taxon>
        <taxon>Burkholderiales</taxon>
        <taxon>Alcaligenaceae</taxon>
        <taxon>Alcaligenes</taxon>
    </lineage>
</organism>
<dbReference type="AlphaFoldDB" id="A0AAW5W146"/>
<dbReference type="PANTHER" id="PTHR30346">
    <property type="entry name" value="TRANSCRIPTIONAL DUAL REGULATOR HCAR-RELATED"/>
    <property type="match status" value="1"/>
</dbReference>
<proteinExistence type="inferred from homology"/>
<dbReference type="InterPro" id="IPR000847">
    <property type="entry name" value="LysR_HTH_N"/>
</dbReference>
<dbReference type="Pfam" id="PF00126">
    <property type="entry name" value="HTH_1"/>
    <property type="match status" value="1"/>
</dbReference>
<dbReference type="Pfam" id="PF03466">
    <property type="entry name" value="LysR_substrate"/>
    <property type="match status" value="1"/>
</dbReference>
<evidence type="ECO:0000256" key="3">
    <source>
        <dbReference type="ARBA" id="ARBA00023125"/>
    </source>
</evidence>
<dbReference type="PANTHER" id="PTHR30346:SF0">
    <property type="entry name" value="HCA OPERON TRANSCRIPTIONAL ACTIVATOR HCAR"/>
    <property type="match status" value="1"/>
</dbReference>
<gene>
    <name evidence="6" type="ORF">OSH02_11805</name>
</gene>
<dbReference type="GO" id="GO:0003677">
    <property type="term" value="F:DNA binding"/>
    <property type="evidence" value="ECO:0007669"/>
    <property type="project" value="UniProtKB-KW"/>
</dbReference>